<dbReference type="Gene3D" id="3.40.50.1820">
    <property type="entry name" value="alpha/beta hydrolase"/>
    <property type="match status" value="1"/>
</dbReference>
<dbReference type="Proteomes" id="UP000663889">
    <property type="component" value="Unassembled WGS sequence"/>
</dbReference>
<evidence type="ECO:0000313" key="2">
    <source>
        <dbReference type="EMBL" id="CAF1112618.1"/>
    </source>
</evidence>
<dbReference type="InterPro" id="IPR029058">
    <property type="entry name" value="AB_hydrolase_fold"/>
</dbReference>
<dbReference type="AlphaFoldDB" id="A0A814PY89"/>
<comment type="caution">
    <text evidence="2">The sequence shown here is derived from an EMBL/GenBank/DDBJ whole genome shotgun (WGS) entry which is preliminary data.</text>
</comment>
<organism evidence="2 3">
    <name type="scientific">Rotaria sordida</name>
    <dbReference type="NCBI Taxonomy" id="392033"/>
    <lineage>
        <taxon>Eukaryota</taxon>
        <taxon>Metazoa</taxon>
        <taxon>Spiralia</taxon>
        <taxon>Gnathifera</taxon>
        <taxon>Rotifera</taxon>
        <taxon>Eurotatoria</taxon>
        <taxon>Bdelloidea</taxon>
        <taxon>Philodinida</taxon>
        <taxon>Philodinidae</taxon>
        <taxon>Rotaria</taxon>
    </lineage>
</organism>
<sequence>MLIMDDSAGSDLPLLTIQAIIAGQLTIPRDVIVISPQTDLSLSGENHTRNRLTDVMLNTDMTKWMVKVLMDINHSDLSPDNSLFSPLFGKFEGFPPMYIDAQEAGVDITFEEGLHLMYIYPIFFLYYLKARNTQDNNHLIPNDLFVYVNVLIIDCEHDINLHYFENIHYFCIYRLNYESLVQMDSNTLPYLEHLSIKYVPSGVIHLLDTLFSKNSFSYLQSFYINYQGDEILPINICIQAPLLKILRMEKINLSSYTKILLSCPNLIYFNFILTPSINSLFVQQHEKLNKLIRVQV</sequence>
<gene>
    <name evidence="2" type="ORF">SEV965_LOCUS16469</name>
</gene>
<dbReference type="InterPro" id="IPR013094">
    <property type="entry name" value="AB_hydrolase_3"/>
</dbReference>
<accession>A0A814PY89</accession>
<name>A0A814PY89_9BILA</name>
<feature type="domain" description="Alpha/beta hydrolase fold-3" evidence="1">
    <location>
        <begin position="4"/>
        <end position="103"/>
    </location>
</feature>
<proteinExistence type="predicted"/>
<dbReference type="Pfam" id="PF07859">
    <property type="entry name" value="Abhydrolase_3"/>
    <property type="match status" value="1"/>
</dbReference>
<dbReference type="GO" id="GO:0016787">
    <property type="term" value="F:hydrolase activity"/>
    <property type="evidence" value="ECO:0007669"/>
    <property type="project" value="InterPro"/>
</dbReference>
<reference evidence="2" key="1">
    <citation type="submission" date="2021-02" db="EMBL/GenBank/DDBJ databases">
        <authorList>
            <person name="Nowell W R."/>
        </authorList>
    </citation>
    <scope>NUCLEOTIDE SEQUENCE</scope>
</reference>
<dbReference type="EMBL" id="CAJNOU010000902">
    <property type="protein sequence ID" value="CAF1112618.1"/>
    <property type="molecule type" value="Genomic_DNA"/>
</dbReference>
<evidence type="ECO:0000313" key="3">
    <source>
        <dbReference type="Proteomes" id="UP000663889"/>
    </source>
</evidence>
<dbReference type="SUPFAM" id="SSF53474">
    <property type="entry name" value="alpha/beta-Hydrolases"/>
    <property type="match status" value="1"/>
</dbReference>
<evidence type="ECO:0000259" key="1">
    <source>
        <dbReference type="Pfam" id="PF07859"/>
    </source>
</evidence>
<protein>
    <recommendedName>
        <fullName evidence="1">Alpha/beta hydrolase fold-3 domain-containing protein</fullName>
    </recommendedName>
</protein>